<keyword evidence="2" id="KW-1185">Reference proteome</keyword>
<organism evidence="1 2">
    <name type="scientific">Pristionchus fissidentatus</name>
    <dbReference type="NCBI Taxonomy" id="1538716"/>
    <lineage>
        <taxon>Eukaryota</taxon>
        <taxon>Metazoa</taxon>
        <taxon>Ecdysozoa</taxon>
        <taxon>Nematoda</taxon>
        <taxon>Chromadorea</taxon>
        <taxon>Rhabditida</taxon>
        <taxon>Rhabditina</taxon>
        <taxon>Diplogasteromorpha</taxon>
        <taxon>Diplogasteroidea</taxon>
        <taxon>Neodiplogasteridae</taxon>
        <taxon>Pristionchus</taxon>
    </lineage>
</organism>
<accession>A0AAV5WTY0</accession>
<evidence type="ECO:0000313" key="2">
    <source>
        <dbReference type="Proteomes" id="UP001432322"/>
    </source>
</evidence>
<gene>
    <name evidence="1" type="ORF">PFISCL1PPCAC_26783</name>
</gene>
<protein>
    <submittedName>
        <fullName evidence="1">Uncharacterized protein</fullName>
    </submittedName>
</protein>
<dbReference type="Proteomes" id="UP001432322">
    <property type="component" value="Unassembled WGS sequence"/>
</dbReference>
<evidence type="ECO:0000313" key="1">
    <source>
        <dbReference type="EMBL" id="GMT35486.1"/>
    </source>
</evidence>
<proteinExistence type="predicted"/>
<dbReference type="PANTHER" id="PTHR46671">
    <property type="entry name" value="PROTEIN CBG11221"/>
    <property type="match status" value="1"/>
</dbReference>
<dbReference type="PANTHER" id="PTHR46671:SF7">
    <property type="entry name" value="CORE-2_I-BRANCHING ENZYME"/>
    <property type="match status" value="1"/>
</dbReference>
<sequence length="99" mass="11339">IFHPEGSACPSGRQRHSVCMFGVEDLPLLASSQFVMANKMLPDFDHAVTSCISELLFNRTRDGVGIDKHRHFYKNINAVRFHRDRNTPGFDIDQFECEL</sequence>
<name>A0AAV5WTY0_9BILA</name>
<comment type="caution">
    <text evidence="1">The sequence shown here is derived from an EMBL/GenBank/DDBJ whole genome shotgun (WGS) entry which is preliminary data.</text>
</comment>
<dbReference type="AlphaFoldDB" id="A0AAV5WTY0"/>
<feature type="non-terminal residue" evidence="1">
    <location>
        <position position="1"/>
    </location>
</feature>
<dbReference type="EMBL" id="BTSY01000007">
    <property type="protein sequence ID" value="GMT35486.1"/>
    <property type="molecule type" value="Genomic_DNA"/>
</dbReference>
<reference evidence="1" key="1">
    <citation type="submission" date="2023-10" db="EMBL/GenBank/DDBJ databases">
        <title>Genome assembly of Pristionchus species.</title>
        <authorList>
            <person name="Yoshida K."/>
            <person name="Sommer R.J."/>
        </authorList>
    </citation>
    <scope>NUCLEOTIDE SEQUENCE</scope>
    <source>
        <strain evidence="1">RS5133</strain>
    </source>
</reference>